<dbReference type="Proteomes" id="UP001500426">
    <property type="component" value="Unassembled WGS sequence"/>
</dbReference>
<sequence>MINNVLLKYIVQTEQPSDGGLESLLKVIKFYNGTSSINNLNFLIQKYYPKTSYALLNEVAKNSGLIGVICKDIELNDIIEYNHPIIIKFLSQKGNIHYVLFNSFSNTNGFHIWDSRKGYYSLTKESFEDVWFEKDCLAFIC</sequence>
<dbReference type="RefSeq" id="WP_345094186.1">
    <property type="nucleotide sequence ID" value="NZ_BAABCS010000019.1"/>
</dbReference>
<name>A0ABP7UVI3_9FLAO</name>
<feature type="domain" description="Peptidase C39" evidence="1">
    <location>
        <begin position="12"/>
        <end position="138"/>
    </location>
</feature>
<keyword evidence="3" id="KW-1185">Reference proteome</keyword>
<dbReference type="Pfam" id="PF03412">
    <property type="entry name" value="Peptidase_C39"/>
    <property type="match status" value="1"/>
</dbReference>
<accession>A0ABP7UVI3</accession>
<protein>
    <recommendedName>
        <fullName evidence="1">Peptidase C39 domain-containing protein</fullName>
    </recommendedName>
</protein>
<dbReference type="Gene3D" id="3.90.70.10">
    <property type="entry name" value="Cysteine proteinases"/>
    <property type="match status" value="1"/>
</dbReference>
<reference evidence="3" key="1">
    <citation type="journal article" date="2019" name="Int. J. Syst. Evol. Microbiol.">
        <title>The Global Catalogue of Microorganisms (GCM) 10K type strain sequencing project: providing services to taxonomists for standard genome sequencing and annotation.</title>
        <authorList>
            <consortium name="The Broad Institute Genomics Platform"/>
            <consortium name="The Broad Institute Genome Sequencing Center for Infectious Disease"/>
            <person name="Wu L."/>
            <person name="Ma J."/>
        </authorList>
    </citation>
    <scope>NUCLEOTIDE SEQUENCE [LARGE SCALE GENOMIC DNA]</scope>
    <source>
        <strain evidence="3">JCM 17068</strain>
    </source>
</reference>
<evidence type="ECO:0000313" key="2">
    <source>
        <dbReference type="EMBL" id="GAA4053734.1"/>
    </source>
</evidence>
<evidence type="ECO:0000313" key="3">
    <source>
        <dbReference type="Proteomes" id="UP001500426"/>
    </source>
</evidence>
<dbReference type="InterPro" id="IPR005074">
    <property type="entry name" value="Peptidase_C39"/>
</dbReference>
<gene>
    <name evidence="2" type="ORF">GCM10022388_20210</name>
</gene>
<dbReference type="EMBL" id="BAABCS010000019">
    <property type="protein sequence ID" value="GAA4053734.1"/>
    <property type="molecule type" value="Genomic_DNA"/>
</dbReference>
<dbReference type="PROSITE" id="PS50990">
    <property type="entry name" value="PEPTIDASE_C39"/>
    <property type="match status" value="1"/>
</dbReference>
<comment type="caution">
    <text evidence="2">The sequence shown here is derived from an EMBL/GenBank/DDBJ whole genome shotgun (WGS) entry which is preliminary data.</text>
</comment>
<evidence type="ECO:0000259" key="1">
    <source>
        <dbReference type="PROSITE" id="PS50990"/>
    </source>
</evidence>
<proteinExistence type="predicted"/>
<organism evidence="2 3">
    <name type="scientific">Flavobacterium chungnamense</name>
    <dbReference type="NCBI Taxonomy" id="706182"/>
    <lineage>
        <taxon>Bacteria</taxon>
        <taxon>Pseudomonadati</taxon>
        <taxon>Bacteroidota</taxon>
        <taxon>Flavobacteriia</taxon>
        <taxon>Flavobacteriales</taxon>
        <taxon>Flavobacteriaceae</taxon>
        <taxon>Flavobacterium</taxon>
    </lineage>
</organism>